<comment type="caution">
    <text evidence="2">The sequence shown here is derived from an EMBL/GenBank/DDBJ whole genome shotgun (WGS) entry which is preliminary data.</text>
</comment>
<dbReference type="Proteomes" id="UP001244207">
    <property type="component" value="Unassembled WGS sequence"/>
</dbReference>
<keyword evidence="3" id="KW-1185">Reference proteome</keyword>
<dbReference type="RefSeq" id="XP_060370001.1">
    <property type="nucleotide sequence ID" value="XM_060510086.1"/>
</dbReference>
<feature type="region of interest" description="Disordered" evidence="1">
    <location>
        <begin position="85"/>
        <end position="110"/>
    </location>
</feature>
<evidence type="ECO:0000313" key="3">
    <source>
        <dbReference type="Proteomes" id="UP001244207"/>
    </source>
</evidence>
<evidence type="ECO:0000313" key="2">
    <source>
        <dbReference type="EMBL" id="KAK1729946.1"/>
    </source>
</evidence>
<protein>
    <submittedName>
        <fullName evidence="2">Uncharacterized protein</fullName>
    </submittedName>
</protein>
<reference evidence="2" key="1">
    <citation type="submission" date="2021-12" db="EMBL/GenBank/DDBJ databases">
        <title>Comparative genomics, transcriptomics and evolutionary studies reveal genomic signatures of adaptation to plant cell wall in hemibiotrophic fungi.</title>
        <authorList>
            <consortium name="DOE Joint Genome Institute"/>
            <person name="Baroncelli R."/>
            <person name="Diaz J.F."/>
            <person name="Benocci T."/>
            <person name="Peng M."/>
            <person name="Battaglia E."/>
            <person name="Haridas S."/>
            <person name="Andreopoulos W."/>
            <person name="Labutti K."/>
            <person name="Pangilinan J."/>
            <person name="Floch G.L."/>
            <person name="Makela M.R."/>
            <person name="Henrissat B."/>
            <person name="Grigoriev I.V."/>
            <person name="Crouch J.A."/>
            <person name="De Vries R.P."/>
            <person name="Sukno S.A."/>
            <person name="Thon M.R."/>
        </authorList>
    </citation>
    <scope>NUCLEOTIDE SEQUENCE</scope>
    <source>
        <strain evidence="2">CBS 112980</strain>
    </source>
</reference>
<gene>
    <name evidence="2" type="ORF">BDZ83DRAFT_647501</name>
</gene>
<dbReference type="AlphaFoldDB" id="A0AAD8XM77"/>
<proteinExistence type="predicted"/>
<evidence type="ECO:0000256" key="1">
    <source>
        <dbReference type="SAM" id="MobiDB-lite"/>
    </source>
</evidence>
<sequence length="180" mass="19601">MCTGDAQCWTVDVFSILYWPLNVGRIEAQTYCIDESKVLAKVASNDKVVGSGSSIIVCTSACKLHTIASEASLAPFRGTFRERDGISPLQAGGPRTLKTTEPGRQLSNDRGAVQVPTLPDVRNTNETSVARGFLLSAKVGWAARQDDQRAVSQRSVANYVAEKRRIQWSGHEPGQGHRGW</sequence>
<name>A0AAD8XM77_GLOAC</name>
<dbReference type="GeneID" id="85393985"/>
<organism evidence="2 3">
    <name type="scientific">Glomerella acutata</name>
    <name type="common">Colletotrichum acutatum</name>
    <dbReference type="NCBI Taxonomy" id="27357"/>
    <lineage>
        <taxon>Eukaryota</taxon>
        <taxon>Fungi</taxon>
        <taxon>Dikarya</taxon>
        <taxon>Ascomycota</taxon>
        <taxon>Pezizomycotina</taxon>
        <taxon>Sordariomycetes</taxon>
        <taxon>Hypocreomycetidae</taxon>
        <taxon>Glomerellales</taxon>
        <taxon>Glomerellaceae</taxon>
        <taxon>Colletotrichum</taxon>
        <taxon>Colletotrichum acutatum species complex</taxon>
    </lineage>
</organism>
<dbReference type="EMBL" id="JAHMHS010000009">
    <property type="protein sequence ID" value="KAK1729946.1"/>
    <property type="molecule type" value="Genomic_DNA"/>
</dbReference>
<accession>A0AAD8XM77</accession>